<name>A0A1R2C260_9CILI</name>
<dbReference type="PROSITE" id="PS50082">
    <property type="entry name" value="WD_REPEATS_2"/>
    <property type="match status" value="3"/>
</dbReference>
<proteinExistence type="predicted"/>
<keyword evidence="1 3" id="KW-0853">WD repeat</keyword>
<evidence type="ECO:0000256" key="2">
    <source>
        <dbReference type="ARBA" id="ARBA00022737"/>
    </source>
</evidence>
<dbReference type="PROSITE" id="PS50294">
    <property type="entry name" value="WD_REPEATS_REGION"/>
    <property type="match status" value="1"/>
</dbReference>
<dbReference type="SMART" id="SM00320">
    <property type="entry name" value="WD40"/>
    <property type="match status" value="5"/>
</dbReference>
<dbReference type="InterPro" id="IPR045159">
    <property type="entry name" value="DCAF7-like"/>
</dbReference>
<keyword evidence="2" id="KW-0677">Repeat</keyword>
<protein>
    <submittedName>
        <fullName evidence="4">Uncharacterized protein</fullName>
    </submittedName>
</protein>
<keyword evidence="5" id="KW-1185">Reference proteome</keyword>
<sequence>MEEVLIYSFQFPWPIYSLNFSTHPSQPYTLAVGSFVKSQCNSIQIITLDEESRSYKKICQVDQTYPQTKIMWSPDGTSHLLASSDNSLKIWHYSDTLTLRSLLLTDTKREFPPPLTSLDWNKVSPNIIGASCINTTCTIWDIDKEQALAHMIAHDQAAYDIAFSHEANIFATAGRDGSIRQFDLRNLENSAVLYEKQDISPCLRLAWNKNDPHYLATIMLESNTIVVLDMRHHSIPVYTLAGHNNCVNSLAWSPITGNNLLTGGDDHQALIWDVHQTKSNLAPAFSFNTDDEINNVVWSHVNPDWIAISKNKEISVLRI</sequence>
<organism evidence="4 5">
    <name type="scientific">Stentor coeruleus</name>
    <dbReference type="NCBI Taxonomy" id="5963"/>
    <lineage>
        <taxon>Eukaryota</taxon>
        <taxon>Sar</taxon>
        <taxon>Alveolata</taxon>
        <taxon>Ciliophora</taxon>
        <taxon>Postciliodesmatophora</taxon>
        <taxon>Heterotrichea</taxon>
        <taxon>Heterotrichida</taxon>
        <taxon>Stentoridae</taxon>
        <taxon>Stentor</taxon>
    </lineage>
</organism>
<dbReference type="AlphaFoldDB" id="A0A1R2C260"/>
<dbReference type="InterPro" id="IPR036322">
    <property type="entry name" value="WD40_repeat_dom_sf"/>
</dbReference>
<evidence type="ECO:0000256" key="1">
    <source>
        <dbReference type="ARBA" id="ARBA00022574"/>
    </source>
</evidence>
<dbReference type="InterPro" id="IPR015943">
    <property type="entry name" value="WD40/YVTN_repeat-like_dom_sf"/>
</dbReference>
<dbReference type="Proteomes" id="UP000187209">
    <property type="component" value="Unassembled WGS sequence"/>
</dbReference>
<dbReference type="InterPro" id="IPR019775">
    <property type="entry name" value="WD40_repeat_CS"/>
</dbReference>
<dbReference type="SUPFAM" id="SSF50978">
    <property type="entry name" value="WD40 repeat-like"/>
    <property type="match status" value="1"/>
</dbReference>
<feature type="repeat" description="WD" evidence="3">
    <location>
        <begin position="240"/>
        <end position="282"/>
    </location>
</feature>
<dbReference type="Pfam" id="PF00400">
    <property type="entry name" value="WD40"/>
    <property type="match status" value="3"/>
</dbReference>
<reference evidence="4 5" key="1">
    <citation type="submission" date="2016-11" db="EMBL/GenBank/DDBJ databases">
        <title>The macronuclear genome of Stentor coeruleus: a giant cell with tiny introns.</title>
        <authorList>
            <person name="Slabodnick M."/>
            <person name="Ruby J.G."/>
            <person name="Reiff S.B."/>
            <person name="Swart E.C."/>
            <person name="Gosai S."/>
            <person name="Prabakaran S."/>
            <person name="Witkowska E."/>
            <person name="Larue G.E."/>
            <person name="Fisher S."/>
            <person name="Freeman R.M."/>
            <person name="Gunawardena J."/>
            <person name="Chu W."/>
            <person name="Stover N.A."/>
            <person name="Gregory B.D."/>
            <person name="Nowacki M."/>
            <person name="Derisi J."/>
            <person name="Roy S.W."/>
            <person name="Marshall W.F."/>
            <person name="Sood P."/>
        </authorList>
    </citation>
    <scope>NUCLEOTIDE SEQUENCE [LARGE SCALE GENOMIC DNA]</scope>
    <source>
        <strain evidence="4">WM001</strain>
    </source>
</reference>
<feature type="repeat" description="WD" evidence="3">
    <location>
        <begin position="151"/>
        <end position="192"/>
    </location>
</feature>
<evidence type="ECO:0000256" key="3">
    <source>
        <dbReference type="PROSITE-ProRule" id="PRU00221"/>
    </source>
</evidence>
<dbReference type="PANTHER" id="PTHR19919">
    <property type="entry name" value="WD REPEAT CONTAINING PROTEIN"/>
    <property type="match status" value="1"/>
</dbReference>
<dbReference type="InterPro" id="IPR001680">
    <property type="entry name" value="WD40_rpt"/>
</dbReference>
<dbReference type="EMBL" id="MPUH01000314">
    <property type="protein sequence ID" value="OMJ83133.1"/>
    <property type="molecule type" value="Genomic_DNA"/>
</dbReference>
<evidence type="ECO:0000313" key="4">
    <source>
        <dbReference type="EMBL" id="OMJ83133.1"/>
    </source>
</evidence>
<comment type="caution">
    <text evidence="4">The sequence shown here is derived from an EMBL/GenBank/DDBJ whole genome shotgun (WGS) entry which is preliminary data.</text>
</comment>
<dbReference type="Gene3D" id="2.130.10.10">
    <property type="entry name" value="YVTN repeat-like/Quinoprotein amine dehydrogenase"/>
    <property type="match status" value="2"/>
</dbReference>
<feature type="repeat" description="WD" evidence="3">
    <location>
        <begin position="70"/>
        <end position="101"/>
    </location>
</feature>
<dbReference type="PROSITE" id="PS00678">
    <property type="entry name" value="WD_REPEATS_1"/>
    <property type="match status" value="1"/>
</dbReference>
<gene>
    <name evidence="4" type="ORF">SteCoe_15985</name>
</gene>
<accession>A0A1R2C260</accession>
<dbReference type="OrthoDB" id="24670at2759"/>
<evidence type="ECO:0000313" key="5">
    <source>
        <dbReference type="Proteomes" id="UP000187209"/>
    </source>
</evidence>